<dbReference type="PANTHER" id="PTHR44051">
    <property type="entry name" value="GLUTATHIONE S-TRANSFERASE-RELATED"/>
    <property type="match status" value="1"/>
</dbReference>
<dbReference type="OrthoDB" id="2098326at2759"/>
<dbReference type="GO" id="GO:0004602">
    <property type="term" value="F:glutathione peroxidase activity"/>
    <property type="evidence" value="ECO:0007669"/>
    <property type="project" value="UniProtKB-ARBA"/>
</dbReference>
<dbReference type="CDD" id="cd03046">
    <property type="entry name" value="GST_N_GTT1_like"/>
    <property type="match status" value="1"/>
</dbReference>
<dbReference type="EC" id="2.5.1.18" evidence="2"/>
<dbReference type="Gene3D" id="1.20.1050.10">
    <property type="match status" value="1"/>
</dbReference>
<dbReference type="Pfam" id="PF14497">
    <property type="entry name" value="GST_C_3"/>
    <property type="match status" value="1"/>
</dbReference>
<keyword evidence="7" id="KW-1185">Reference proteome</keyword>
<dbReference type="InterPro" id="IPR040079">
    <property type="entry name" value="Glutathione_S-Trfase"/>
</dbReference>
<protein>
    <recommendedName>
        <fullName evidence="2">glutathione transferase</fullName>
        <ecNumber evidence="2">2.5.1.18</ecNumber>
    </recommendedName>
</protein>
<dbReference type="EMBL" id="JACAZI010000004">
    <property type="protein sequence ID" value="KAF7362347.1"/>
    <property type="molecule type" value="Genomic_DNA"/>
</dbReference>
<evidence type="ECO:0000259" key="5">
    <source>
        <dbReference type="PROSITE" id="PS50404"/>
    </source>
</evidence>
<sequence length="251" mass="28119">MFSSDTPKITLHWLERSRAQRILWLLEEVNVPYEIKTYKRDPKTEFAAPELQAVHPLGKAPVVTIGDIALAESALIVEYLSEHFGPSLIPTKWVAGNEGKAGGETEEYMRYRYFMHYCEGSLMSLIVVWLLSNHIKTAPVPFFIRPVTSQISGKISKGYLDPNFTTHFTFLEEQLASAPGGGPYLCGDKLTGADMMMSFPVMVLTSVMGDGGPNKERFPKLFAYAETLKNIESYKRAVDKIVALEGEYVLI</sequence>
<evidence type="ECO:0000313" key="7">
    <source>
        <dbReference type="Proteomes" id="UP000620124"/>
    </source>
</evidence>
<dbReference type="PROSITE" id="PS50404">
    <property type="entry name" value="GST_NTER"/>
    <property type="match status" value="1"/>
</dbReference>
<evidence type="ECO:0000313" key="6">
    <source>
        <dbReference type="EMBL" id="KAF7362347.1"/>
    </source>
</evidence>
<name>A0A8H6YPA8_9AGAR</name>
<comment type="caution">
    <text evidence="6">The sequence shown here is derived from an EMBL/GenBank/DDBJ whole genome shotgun (WGS) entry which is preliminary data.</text>
</comment>
<dbReference type="CDD" id="cd03189">
    <property type="entry name" value="GST_C_GTT1_like"/>
    <property type="match status" value="1"/>
</dbReference>
<dbReference type="Pfam" id="PF02798">
    <property type="entry name" value="GST_N"/>
    <property type="match status" value="1"/>
</dbReference>
<dbReference type="InterPro" id="IPR004045">
    <property type="entry name" value="Glutathione_S-Trfase_N"/>
</dbReference>
<comment type="catalytic activity">
    <reaction evidence="4">
        <text>RX + glutathione = an S-substituted glutathione + a halide anion + H(+)</text>
        <dbReference type="Rhea" id="RHEA:16437"/>
        <dbReference type="ChEBI" id="CHEBI:15378"/>
        <dbReference type="ChEBI" id="CHEBI:16042"/>
        <dbReference type="ChEBI" id="CHEBI:17792"/>
        <dbReference type="ChEBI" id="CHEBI:57925"/>
        <dbReference type="ChEBI" id="CHEBI:90779"/>
        <dbReference type="EC" id="2.5.1.18"/>
    </reaction>
</comment>
<gene>
    <name evidence="6" type="ORF">MVEN_00581300</name>
</gene>
<dbReference type="GO" id="GO:0005737">
    <property type="term" value="C:cytoplasm"/>
    <property type="evidence" value="ECO:0007669"/>
    <property type="project" value="UniProtKB-ARBA"/>
</dbReference>
<evidence type="ECO:0000256" key="4">
    <source>
        <dbReference type="ARBA" id="ARBA00047960"/>
    </source>
</evidence>
<dbReference type="SUPFAM" id="SSF52833">
    <property type="entry name" value="Thioredoxin-like"/>
    <property type="match status" value="1"/>
</dbReference>
<evidence type="ECO:0000256" key="3">
    <source>
        <dbReference type="ARBA" id="ARBA00022679"/>
    </source>
</evidence>
<organism evidence="6 7">
    <name type="scientific">Mycena venus</name>
    <dbReference type="NCBI Taxonomy" id="2733690"/>
    <lineage>
        <taxon>Eukaryota</taxon>
        <taxon>Fungi</taxon>
        <taxon>Dikarya</taxon>
        <taxon>Basidiomycota</taxon>
        <taxon>Agaricomycotina</taxon>
        <taxon>Agaricomycetes</taxon>
        <taxon>Agaricomycetidae</taxon>
        <taxon>Agaricales</taxon>
        <taxon>Marasmiineae</taxon>
        <taxon>Mycenaceae</taxon>
        <taxon>Mycena</taxon>
    </lineage>
</organism>
<feature type="domain" description="GST N-terminal" evidence="5">
    <location>
        <begin position="6"/>
        <end position="88"/>
    </location>
</feature>
<dbReference type="Proteomes" id="UP000620124">
    <property type="component" value="Unassembled WGS sequence"/>
</dbReference>
<comment type="similarity">
    <text evidence="1">Belongs to the GST superfamily.</text>
</comment>
<dbReference type="InterPro" id="IPR036249">
    <property type="entry name" value="Thioredoxin-like_sf"/>
</dbReference>
<dbReference type="InterPro" id="IPR004046">
    <property type="entry name" value="GST_C"/>
</dbReference>
<dbReference type="Gene3D" id="3.40.30.10">
    <property type="entry name" value="Glutaredoxin"/>
    <property type="match status" value="1"/>
</dbReference>
<proteinExistence type="inferred from homology"/>
<dbReference type="PANTHER" id="PTHR44051:SF9">
    <property type="entry name" value="GLUTATHIONE S-TRANSFERASE 1"/>
    <property type="match status" value="1"/>
</dbReference>
<dbReference type="SUPFAM" id="SSF47616">
    <property type="entry name" value="GST C-terminal domain-like"/>
    <property type="match status" value="1"/>
</dbReference>
<dbReference type="SFLD" id="SFLDG00358">
    <property type="entry name" value="Main_(cytGST)"/>
    <property type="match status" value="1"/>
</dbReference>
<keyword evidence="3 6" id="KW-0808">Transferase</keyword>
<dbReference type="GO" id="GO:0004364">
    <property type="term" value="F:glutathione transferase activity"/>
    <property type="evidence" value="ECO:0007669"/>
    <property type="project" value="UniProtKB-EC"/>
</dbReference>
<dbReference type="FunFam" id="3.40.30.10:FF:000156">
    <property type="entry name" value="Glutathione S-transferase 1"/>
    <property type="match status" value="1"/>
</dbReference>
<reference evidence="6" key="1">
    <citation type="submission" date="2020-05" db="EMBL/GenBank/DDBJ databases">
        <title>Mycena genomes resolve the evolution of fungal bioluminescence.</title>
        <authorList>
            <person name="Tsai I.J."/>
        </authorList>
    </citation>
    <scope>NUCLEOTIDE SEQUENCE</scope>
    <source>
        <strain evidence="6">CCC161011</strain>
    </source>
</reference>
<dbReference type="SFLD" id="SFLDS00019">
    <property type="entry name" value="Glutathione_Transferase_(cytos"/>
    <property type="match status" value="1"/>
</dbReference>
<dbReference type="InterPro" id="IPR036282">
    <property type="entry name" value="Glutathione-S-Trfase_C_sf"/>
</dbReference>
<evidence type="ECO:0000256" key="1">
    <source>
        <dbReference type="ARBA" id="ARBA00007409"/>
    </source>
</evidence>
<dbReference type="AlphaFoldDB" id="A0A8H6YPA8"/>
<evidence type="ECO:0000256" key="2">
    <source>
        <dbReference type="ARBA" id="ARBA00012452"/>
    </source>
</evidence>
<accession>A0A8H6YPA8</accession>